<proteinExistence type="predicted"/>
<sequence>MAKTMACRDVGVDCSYVAHGETEEELMADIAKHGKEVHGYTEEQLEDPEMMKKVKAAIKTE</sequence>
<reference evidence="1" key="1">
    <citation type="journal article" date="2014" name="Front. Microbiol.">
        <title>High frequency of phylogenetically diverse reductive dehalogenase-homologous genes in deep subseafloor sedimentary metagenomes.</title>
        <authorList>
            <person name="Kawai M."/>
            <person name="Futagami T."/>
            <person name="Toyoda A."/>
            <person name="Takaki Y."/>
            <person name="Nishi S."/>
            <person name="Hori S."/>
            <person name="Arai W."/>
            <person name="Tsubouchi T."/>
            <person name="Morono Y."/>
            <person name="Uchiyama I."/>
            <person name="Ito T."/>
            <person name="Fujiyama A."/>
            <person name="Inagaki F."/>
            <person name="Takami H."/>
        </authorList>
    </citation>
    <scope>NUCLEOTIDE SEQUENCE</scope>
    <source>
        <strain evidence="1">Expedition CK06-06</strain>
    </source>
</reference>
<evidence type="ECO:0000313" key="1">
    <source>
        <dbReference type="EMBL" id="GAG65512.1"/>
    </source>
</evidence>
<name>X1A5R9_9ZZZZ</name>
<evidence type="ECO:0008006" key="2">
    <source>
        <dbReference type="Google" id="ProtNLM"/>
    </source>
</evidence>
<accession>X1A5R9</accession>
<organism evidence="1">
    <name type="scientific">marine sediment metagenome</name>
    <dbReference type="NCBI Taxonomy" id="412755"/>
    <lineage>
        <taxon>unclassified sequences</taxon>
        <taxon>metagenomes</taxon>
        <taxon>ecological metagenomes</taxon>
    </lineage>
</organism>
<comment type="caution">
    <text evidence="1">The sequence shown here is derived from an EMBL/GenBank/DDBJ whole genome shotgun (WGS) entry which is preliminary data.</text>
</comment>
<dbReference type="AlphaFoldDB" id="X1A5R9"/>
<protein>
    <recommendedName>
        <fullName evidence="2">Protein containing DUF1059</fullName>
    </recommendedName>
</protein>
<dbReference type="EMBL" id="BART01001259">
    <property type="protein sequence ID" value="GAG65512.1"/>
    <property type="molecule type" value="Genomic_DNA"/>
</dbReference>
<gene>
    <name evidence="1" type="ORF">S01H4_04631</name>
</gene>
<dbReference type="InterPro" id="IPR009409">
    <property type="entry name" value="DUF1059"/>
</dbReference>
<dbReference type="Pfam" id="PF06348">
    <property type="entry name" value="DUF1059"/>
    <property type="match status" value="1"/>
</dbReference>